<evidence type="ECO:0000256" key="5">
    <source>
        <dbReference type="ARBA" id="ARBA00046455"/>
    </source>
</evidence>
<protein>
    <recommendedName>
        <fullName evidence="2">NADH dehydrogenase [ubiquinone] 1 alpha subcomplex subunit 9, mitochondrial</fullName>
    </recommendedName>
    <alternativeName>
        <fullName evidence="4">Complex I-39kD</fullName>
    </alternativeName>
    <alternativeName>
        <fullName evidence="3">NADH-ubiquinone oxidoreductase 39 kDa subunit</fullName>
    </alternativeName>
</protein>
<dbReference type="PANTHER" id="PTHR12126:SF11">
    <property type="entry name" value="NADH DEHYDROGENASE [UBIQUINONE] 1 ALPHA SUBCOMPLEX SUBUNIT 9, MITOCHONDRIAL"/>
    <property type="match status" value="1"/>
</dbReference>
<dbReference type="InterPro" id="IPR051207">
    <property type="entry name" value="ComplexI_NDUFA9_subunit"/>
</dbReference>
<comment type="caution">
    <text evidence="7">The sequence shown here is derived from an EMBL/GenBank/DDBJ whole genome shotgun (WGS) entry which is preliminary data.</text>
</comment>
<reference evidence="7" key="2">
    <citation type="journal article" date="2023" name="Infect Dis Poverty">
        <title>Chromosome-scale genome of the human blood fluke Schistosoma mekongi and its implications for public health.</title>
        <authorList>
            <person name="Zhou M."/>
            <person name="Xu L."/>
            <person name="Xu D."/>
            <person name="Chen W."/>
            <person name="Khan J."/>
            <person name="Hu Y."/>
            <person name="Huang H."/>
            <person name="Wei H."/>
            <person name="Zhang Y."/>
            <person name="Chusongsang P."/>
            <person name="Tanasarnprasert K."/>
            <person name="Hu X."/>
            <person name="Limpanont Y."/>
            <person name="Lv Z."/>
        </authorList>
    </citation>
    <scope>NUCLEOTIDE SEQUENCE</scope>
    <source>
        <strain evidence="7">LV_2022a</strain>
    </source>
</reference>
<feature type="domain" description="NAD-dependent epimerase/dehydratase" evidence="6">
    <location>
        <begin position="56"/>
        <end position="274"/>
    </location>
</feature>
<evidence type="ECO:0000256" key="1">
    <source>
        <dbReference type="ARBA" id="ARBA00038501"/>
    </source>
</evidence>
<evidence type="ECO:0000313" key="7">
    <source>
        <dbReference type="EMBL" id="KAK4471713.1"/>
    </source>
</evidence>
<organism evidence="7 8">
    <name type="scientific">Schistosoma mekongi</name>
    <name type="common">Parasitic worm</name>
    <dbReference type="NCBI Taxonomy" id="38744"/>
    <lineage>
        <taxon>Eukaryota</taxon>
        <taxon>Metazoa</taxon>
        <taxon>Spiralia</taxon>
        <taxon>Lophotrochozoa</taxon>
        <taxon>Platyhelminthes</taxon>
        <taxon>Trematoda</taxon>
        <taxon>Digenea</taxon>
        <taxon>Strigeidida</taxon>
        <taxon>Schistosomatoidea</taxon>
        <taxon>Schistosomatidae</taxon>
        <taxon>Schistosoma</taxon>
    </lineage>
</organism>
<dbReference type="SUPFAM" id="SSF51735">
    <property type="entry name" value="NAD(P)-binding Rossmann-fold domains"/>
    <property type="match status" value="1"/>
</dbReference>
<dbReference type="CDD" id="cd05271">
    <property type="entry name" value="NDUFA9_like_SDR_a"/>
    <property type="match status" value="1"/>
</dbReference>
<dbReference type="Gene3D" id="3.40.50.720">
    <property type="entry name" value="NAD(P)-binding Rossmann-like Domain"/>
    <property type="match status" value="1"/>
</dbReference>
<dbReference type="EMBL" id="JALJAT010000003">
    <property type="protein sequence ID" value="KAK4471713.1"/>
    <property type="molecule type" value="Genomic_DNA"/>
</dbReference>
<dbReference type="GO" id="GO:0044877">
    <property type="term" value="F:protein-containing complex binding"/>
    <property type="evidence" value="ECO:0007669"/>
    <property type="project" value="TreeGrafter"/>
</dbReference>
<dbReference type="InterPro" id="IPR001509">
    <property type="entry name" value="Epimerase_deHydtase"/>
</dbReference>
<dbReference type="Pfam" id="PF01370">
    <property type="entry name" value="Epimerase"/>
    <property type="match status" value="1"/>
</dbReference>
<dbReference type="AlphaFoldDB" id="A0AAE2D508"/>
<name>A0AAE2D508_SCHME</name>
<reference evidence="7" key="1">
    <citation type="submission" date="2022-04" db="EMBL/GenBank/DDBJ databases">
        <authorList>
            <person name="Xu L."/>
            <person name="Lv Z."/>
        </authorList>
    </citation>
    <scope>NUCLEOTIDE SEQUENCE</scope>
    <source>
        <strain evidence="7">LV_2022a</strain>
    </source>
</reference>
<sequence length="394" mass="45414">MSIVFKSFLVRSVHSLSGLGSRSFTTTTRCLVEEPIVLNKLKRGTGGRASFNGMVVTVFGGTGYLGRVLMTHLAKTGTQIILPYRCDPHMIRGFKVLGDLGQILFFPYNLKDDECLRKAMKYSDVVINLIGTEFDTRNFTIEEVHIDAACRIAKISKEIGVKQLVHVSALCQNKNPQKYVRKPSRFMISKAIGEQEVLRERPDATIFRPAEVWGPRDRFLCYFASKPRRFNGVQTVYVPLWAYGEHTIKQPVYVGDIARGIINCLHNPESLGQIYEAVGPHRYRLDDIVKWIYMICRYLPSEVYIIPMNRWFLARTYIYENLGRINPYLTFERLERESATDILSGCPTLDDLNVKLTKLEDRINHIVFLFRRQYNYWDAIGEFPEPPPPPIQFQ</sequence>
<keyword evidence="8" id="KW-1185">Reference proteome</keyword>
<evidence type="ECO:0000256" key="4">
    <source>
        <dbReference type="ARBA" id="ARBA00043145"/>
    </source>
</evidence>
<dbReference type="Proteomes" id="UP001292079">
    <property type="component" value="Unassembled WGS sequence"/>
</dbReference>
<dbReference type="PANTHER" id="PTHR12126">
    <property type="entry name" value="NADH-UBIQUINONE OXIDOREDUCTASE 39 KDA SUBUNIT-RELATED"/>
    <property type="match status" value="1"/>
</dbReference>
<evidence type="ECO:0000259" key="6">
    <source>
        <dbReference type="Pfam" id="PF01370"/>
    </source>
</evidence>
<gene>
    <name evidence="7" type="ORF">MN116_005115</name>
</gene>
<comment type="similarity">
    <text evidence="1">Belongs to the complex I NDUFA9 subunit family.</text>
</comment>
<accession>A0AAE2D508</accession>
<comment type="subunit">
    <text evidence="5">Complex I is composed of 45 different subunits. This a component of the hydrophobic protein fraction. Interacts with BLOC1S1. Interacts with SLC2A4. Interacts with CLOCK. Interacts with RAB5IF.</text>
</comment>
<dbReference type="GO" id="GO:0005739">
    <property type="term" value="C:mitochondrion"/>
    <property type="evidence" value="ECO:0007669"/>
    <property type="project" value="TreeGrafter"/>
</dbReference>
<evidence type="ECO:0000256" key="3">
    <source>
        <dbReference type="ARBA" id="ARBA00042000"/>
    </source>
</evidence>
<evidence type="ECO:0000313" key="8">
    <source>
        <dbReference type="Proteomes" id="UP001292079"/>
    </source>
</evidence>
<proteinExistence type="inferred from homology"/>
<evidence type="ECO:0000256" key="2">
    <source>
        <dbReference type="ARBA" id="ARBA00040720"/>
    </source>
</evidence>
<dbReference type="InterPro" id="IPR036291">
    <property type="entry name" value="NAD(P)-bd_dom_sf"/>
</dbReference>